<feature type="chain" id="PRO_5009533564" description="Peptidase M6-like domain-containing protein" evidence="1">
    <location>
        <begin position="22"/>
        <end position="615"/>
    </location>
</feature>
<evidence type="ECO:0000256" key="1">
    <source>
        <dbReference type="SAM" id="SignalP"/>
    </source>
</evidence>
<gene>
    <name evidence="2" type="ORF">A2008_11660</name>
</gene>
<evidence type="ECO:0000313" key="2">
    <source>
        <dbReference type="EMBL" id="OGM05710.1"/>
    </source>
</evidence>
<dbReference type="STRING" id="1817813.A2008_11660"/>
<proteinExistence type="predicted"/>
<reference evidence="2 3" key="1">
    <citation type="journal article" date="2016" name="Nat. Commun.">
        <title>Thousands of microbial genomes shed light on interconnected biogeochemical processes in an aquifer system.</title>
        <authorList>
            <person name="Anantharaman K."/>
            <person name="Brown C.T."/>
            <person name="Hug L.A."/>
            <person name="Sharon I."/>
            <person name="Castelle C.J."/>
            <person name="Probst A.J."/>
            <person name="Thomas B.C."/>
            <person name="Singh A."/>
            <person name="Wilkins M.J."/>
            <person name="Karaoz U."/>
            <person name="Brodie E.L."/>
            <person name="Williams K.H."/>
            <person name="Hubbard S.S."/>
            <person name="Banfield J.F."/>
        </authorList>
    </citation>
    <scope>NUCLEOTIDE SEQUENCE [LARGE SCALE GENOMIC DNA]</scope>
</reference>
<sequence length="615" mass="69066">MKHSYLLKLFCIAAMATTFTAAFPFESAAGDFTLPVYDPVEASYKSAPWIDATGYFHETAQKILDEHGTPQDNITRVRTAAPEIKIEGMKEEFFIMNIVENKAEKRAAILKKIGKHCYLYLEEGREFPESVLRNIVDRFDNVIYRISTETFGSEPKPGIDNDERVTILMADIKDGWKPGKGFVGGYFSPLDCYPSKVVQYSNEREMIYLDCHPANPEDPFYPGVIAHEFQHMIHFANDPREDKWLNEGCSQLAFYACGYDHPSQILSYAADPGDDATVWQNSMEDYGAVYLLHYYIYRKYAGSTPEEKMRFYRSLVASPLKDIESIDAVLKEFNVNKTFEDIYKDWLVANLINRPDAGDGRYGYDESLTMRVHTTHNITALPAKIEKAESLNHGAANILFTPFAEHLPETPTLIEKFAVYSQKPAVMVWGINGWQTPSEKYVPQGSDATGGFVETKMSGPDKKGFYFAEIGPFAGAAAVDTFNYKLRYEDGTVSNEKTINIIGPSGRSGAVKSRMAEKNILVVNFRGSKPSEANKNKLFRLLEIIEDPDGKITVGEVPLKNNQAKIAVPSYGISAAKVYFIAYQLNDKKLSFNLEADVVSSMKEAGKAFVMSQNQ</sequence>
<comment type="caution">
    <text evidence="2">The sequence shown here is derived from an EMBL/GenBank/DDBJ whole genome shotgun (WGS) entry which is preliminary data.</text>
</comment>
<keyword evidence="1" id="KW-0732">Signal</keyword>
<name>A0A1F7WSJ6_9BACT</name>
<organism evidence="2 3">
    <name type="scientific">Candidatus Wallbacteria bacterium GWC2_49_35</name>
    <dbReference type="NCBI Taxonomy" id="1817813"/>
    <lineage>
        <taxon>Bacteria</taxon>
        <taxon>Candidatus Walliibacteriota</taxon>
    </lineage>
</organism>
<evidence type="ECO:0008006" key="4">
    <source>
        <dbReference type="Google" id="ProtNLM"/>
    </source>
</evidence>
<dbReference type="Proteomes" id="UP000178735">
    <property type="component" value="Unassembled WGS sequence"/>
</dbReference>
<protein>
    <recommendedName>
        <fullName evidence="4">Peptidase M6-like domain-containing protein</fullName>
    </recommendedName>
</protein>
<feature type="signal peptide" evidence="1">
    <location>
        <begin position="1"/>
        <end position="21"/>
    </location>
</feature>
<evidence type="ECO:0000313" key="3">
    <source>
        <dbReference type="Proteomes" id="UP000178735"/>
    </source>
</evidence>
<dbReference type="AlphaFoldDB" id="A0A1F7WSJ6"/>
<accession>A0A1F7WSJ6</accession>
<dbReference type="EMBL" id="MGFH01000103">
    <property type="protein sequence ID" value="OGM05710.1"/>
    <property type="molecule type" value="Genomic_DNA"/>
</dbReference>